<proteinExistence type="predicted"/>
<gene>
    <name evidence="2" type="ORF">Desaf_3713</name>
</gene>
<dbReference type="Proteomes" id="UP000007844">
    <property type="component" value="Chromosome"/>
</dbReference>
<sequence length="140" mass="15493" precursor="true">MTRRTIGLCILSLFAWMGLATAQGPDKEAAALAAAEEWLGIVDAGLYGQSWNETSGYFRRAVMLDEWEQALQSVRAPLGGVLGRKVRRTVHATSLPGAPDGEYVVIQYEASFEHKKSAIETVTPMRDEDGRWRVGGYYIQ</sequence>
<name>F3YZG1_DESAF</name>
<dbReference type="STRING" id="690850.Desaf_3713"/>
<dbReference type="HOGENOM" id="CLU_124351_0_0_7"/>
<keyword evidence="1" id="KW-0732">Signal</keyword>
<dbReference type="RefSeq" id="WP_014261595.1">
    <property type="nucleotide sequence ID" value="NC_016629.1"/>
</dbReference>
<keyword evidence="3" id="KW-1185">Reference proteome</keyword>
<evidence type="ECO:0000313" key="2">
    <source>
        <dbReference type="EMBL" id="EGJ51990.1"/>
    </source>
</evidence>
<dbReference type="Pfam" id="PF13211">
    <property type="entry name" value="DUF4019"/>
    <property type="match status" value="1"/>
</dbReference>
<dbReference type="eggNOG" id="COG2771">
    <property type="taxonomic scope" value="Bacteria"/>
</dbReference>
<accession>F3YZG1</accession>
<evidence type="ECO:0000313" key="3">
    <source>
        <dbReference type="Proteomes" id="UP000007844"/>
    </source>
</evidence>
<protein>
    <recommendedName>
        <fullName evidence="4">DUF4019 domain-containing protein</fullName>
    </recommendedName>
</protein>
<dbReference type="AlphaFoldDB" id="F3YZG1"/>
<dbReference type="EMBL" id="CP003221">
    <property type="protein sequence ID" value="EGJ51990.1"/>
    <property type="molecule type" value="Genomic_DNA"/>
</dbReference>
<organism evidence="2 3">
    <name type="scientific">Desulfocurvibacter africanus subsp. africanus str. Walvis Bay</name>
    <dbReference type="NCBI Taxonomy" id="690850"/>
    <lineage>
        <taxon>Bacteria</taxon>
        <taxon>Pseudomonadati</taxon>
        <taxon>Thermodesulfobacteriota</taxon>
        <taxon>Desulfovibrionia</taxon>
        <taxon>Desulfovibrionales</taxon>
        <taxon>Desulfovibrionaceae</taxon>
        <taxon>Desulfocurvibacter</taxon>
    </lineage>
</organism>
<evidence type="ECO:0008006" key="4">
    <source>
        <dbReference type="Google" id="ProtNLM"/>
    </source>
</evidence>
<evidence type="ECO:0000256" key="1">
    <source>
        <dbReference type="SAM" id="SignalP"/>
    </source>
</evidence>
<dbReference type="InterPro" id="IPR025091">
    <property type="entry name" value="DUF4019"/>
</dbReference>
<feature type="chain" id="PRO_5003303254" description="DUF4019 domain-containing protein" evidence="1">
    <location>
        <begin position="23"/>
        <end position="140"/>
    </location>
</feature>
<dbReference type="KEGG" id="daf:Desaf_3713"/>
<reference evidence="2 3" key="1">
    <citation type="journal article" date="2011" name="J. Bacteriol.">
        <title>Genome sequence of the mercury-methylating and pleomorphic Desulfovibrio africanus Strain Walvis Bay.</title>
        <authorList>
            <person name="Brown S.D."/>
            <person name="Wall J.D."/>
            <person name="Kucken A.M."/>
            <person name="Gilmour C.C."/>
            <person name="Podar M."/>
            <person name="Brandt C.C."/>
            <person name="Teshima H."/>
            <person name="Detter J.C."/>
            <person name="Han C.S."/>
            <person name="Land M.L."/>
            <person name="Lucas S."/>
            <person name="Han J."/>
            <person name="Pennacchio L."/>
            <person name="Nolan M."/>
            <person name="Pitluck S."/>
            <person name="Woyke T."/>
            <person name="Goodwin L."/>
            <person name="Palumbo A.V."/>
            <person name="Elias D.A."/>
        </authorList>
    </citation>
    <scope>NUCLEOTIDE SEQUENCE [LARGE SCALE GENOMIC DNA]</scope>
    <source>
        <strain evidence="2 3">Walvis Bay</strain>
    </source>
</reference>
<feature type="signal peptide" evidence="1">
    <location>
        <begin position="1"/>
        <end position="22"/>
    </location>
</feature>